<evidence type="ECO:0000256" key="3">
    <source>
        <dbReference type="SAM" id="MobiDB-lite"/>
    </source>
</evidence>
<sequence length="1115" mass="128363">MKSRPNCAIRGDSKMVGVASETVSKPPVSQRVLDCFWSLASENEQERAEASKVLCEELDSIDDEADGAVYVYNRLVTGLSSSRAGARQGFALALTLLLKYHASKKHISSNYALAHKLASKLEKQLETMKLGDTTEALRESRETILGTLFGVAAIAKTGLIGVERVLAILQRIVSQRKWSIGLTEAVLTVAIESLQHMDRSLFRKKGSSVRKAVVQWINQRTLRNPDALTLALFCREQLELTDLASECQFWGEEDPIALVFKEESPYVTKADIKEALETVFYIGSYLPSCHVPYIWYVWLDSLSKASENYFAEWWDLFVRQQLLEQKSSMERILLGIRFTVALLEKNPTKKEIILKVVDDHFLSSLLLCCRSPKKHVAQEATALRENLGVCIEKLWDDELCKYLIETLSKFVFESFGYIDQRLLSLTASKLSMESVCELLDYWRKIFAMSENAMKMFSIIFANLSCDDAQACLFQFMQERVFDKDDGKSQKWKDTILSAISDTLRKQGSFSLFLRLVKTTASQYNELRIHRKPKVNRMFEFCRQQLNRMECRNGETPVSGHLLVCSLSILIFLFSEDEEIDNWLQHDAWPLLKRFTQVVEEDDQLSEETKSLSLVKFLVTCLSFESHGIRQIVTYIFKKVVHLGDENIFCLLLSYLPGHLQWKELRQLKDADSSSEMENSSIGDSSDADDASFSSEMSNSSHSASSLDNNENDETLDEFPSFDQVPLTDLDVDRNPDEEDKETLEAYDTKLSAILKETDSRYMKNAYRRKSHEALRILDLVELILHSQREANQARIQLPCRLWLSVMEMTEIDWVNRVDSILEKVFLRESVVPNVSIQHYLDEMEFLEKILHHFYSDRKLLSDEAFRTSVVIFAYLLKGMHRRCKLDSSCERDSNIISLENYEGYQLIDEMMKIFSYEPFGITYGGKVMKDKFSSVKVLLLEENLWKRFPLACCLSVKHLCCIYNKLRSRVMKRTCLKVLQTAVKLASNKNAANNSYNQEQDKISLLVDKNNVSWLEALLSFLVATISSFQLRHYHDLFAKCINIILTLSRNGYDLGEEIHELLQRKVSEYPSKQIPSNVFRLLPMLQRASSSFQKQSGKRDAEDRKDQRKKLKRM</sequence>
<dbReference type="KEGG" id="gsl:Gasu_27390"/>
<dbReference type="EC" id="2.7.7.7" evidence="4"/>
<dbReference type="GO" id="GO:0003677">
    <property type="term" value="F:DNA binding"/>
    <property type="evidence" value="ECO:0007669"/>
    <property type="project" value="InterPro"/>
</dbReference>
<dbReference type="PANTHER" id="PTHR13213">
    <property type="entry name" value="MYB-BINDING PROTEIN 1A FAMILY MEMBER"/>
    <property type="match status" value="1"/>
</dbReference>
<feature type="region of interest" description="Disordered" evidence="3">
    <location>
        <begin position="1090"/>
        <end position="1115"/>
    </location>
</feature>
<dbReference type="InterPro" id="IPR007015">
    <property type="entry name" value="DNA_pol_V/MYBBP1A"/>
</dbReference>
<feature type="compositionally biased region" description="Low complexity" evidence="3">
    <location>
        <begin position="679"/>
        <end position="705"/>
    </location>
</feature>
<dbReference type="Pfam" id="PF04931">
    <property type="entry name" value="DNA_pol_phi"/>
    <property type="match status" value="1"/>
</dbReference>
<evidence type="ECO:0000256" key="2">
    <source>
        <dbReference type="ARBA" id="ARBA00023242"/>
    </source>
</evidence>
<dbReference type="GO" id="GO:0003887">
    <property type="term" value="F:DNA-directed DNA polymerase activity"/>
    <property type="evidence" value="ECO:0007669"/>
    <property type="project" value="UniProtKB-EC"/>
</dbReference>
<dbReference type="STRING" id="130081.M2X0S9"/>
<comment type="subcellular location">
    <subcellularLocation>
        <location evidence="1">Nucleus</location>
    </subcellularLocation>
</comment>
<feature type="region of interest" description="Disordered" evidence="3">
    <location>
        <begin position="672"/>
        <end position="718"/>
    </location>
</feature>
<gene>
    <name evidence="4" type="ORF">Gasu_27390</name>
</gene>
<dbReference type="OrthoDB" id="342531at2759"/>
<accession>M2X0S9</accession>
<evidence type="ECO:0000313" key="4">
    <source>
        <dbReference type="EMBL" id="EME29955.1"/>
    </source>
</evidence>
<dbReference type="RefSeq" id="XP_005706475.1">
    <property type="nucleotide sequence ID" value="XM_005706418.1"/>
</dbReference>
<evidence type="ECO:0000256" key="1">
    <source>
        <dbReference type="ARBA" id="ARBA00004123"/>
    </source>
</evidence>
<dbReference type="PANTHER" id="PTHR13213:SF2">
    <property type="entry name" value="MYB-BINDING PROTEIN 1A"/>
    <property type="match status" value="1"/>
</dbReference>
<keyword evidence="4" id="KW-0548">Nucleotidyltransferase</keyword>
<keyword evidence="5" id="KW-1185">Reference proteome</keyword>
<organism evidence="4 5">
    <name type="scientific">Galdieria sulphuraria</name>
    <name type="common">Red alga</name>
    <dbReference type="NCBI Taxonomy" id="130081"/>
    <lineage>
        <taxon>Eukaryota</taxon>
        <taxon>Rhodophyta</taxon>
        <taxon>Bangiophyceae</taxon>
        <taxon>Galdieriales</taxon>
        <taxon>Galdieriaceae</taxon>
        <taxon>Galdieria</taxon>
    </lineage>
</organism>
<name>M2X0S9_GALSU</name>
<dbReference type="GO" id="GO:0006355">
    <property type="term" value="P:regulation of DNA-templated transcription"/>
    <property type="evidence" value="ECO:0007669"/>
    <property type="project" value="InterPro"/>
</dbReference>
<dbReference type="GeneID" id="17088717"/>
<dbReference type="Gramene" id="EME29955">
    <property type="protein sequence ID" value="EME29955"/>
    <property type="gene ID" value="Gasu_27390"/>
</dbReference>
<dbReference type="GO" id="GO:0005730">
    <property type="term" value="C:nucleolus"/>
    <property type="evidence" value="ECO:0007669"/>
    <property type="project" value="InterPro"/>
</dbReference>
<proteinExistence type="predicted"/>
<protein>
    <submittedName>
        <fullName evidence="4">DNA polymerase phi subunit</fullName>
        <ecNumber evidence="4">2.7.7.7</ecNumber>
    </submittedName>
</protein>
<feature type="compositionally biased region" description="Basic and acidic residues" evidence="3">
    <location>
        <begin position="1098"/>
        <end position="1107"/>
    </location>
</feature>
<evidence type="ECO:0000313" key="5">
    <source>
        <dbReference type="Proteomes" id="UP000030680"/>
    </source>
</evidence>
<dbReference type="EMBL" id="KB454504">
    <property type="protein sequence ID" value="EME29955.1"/>
    <property type="molecule type" value="Genomic_DNA"/>
</dbReference>
<dbReference type="AlphaFoldDB" id="M2X0S9"/>
<keyword evidence="2" id="KW-0539">Nucleus</keyword>
<dbReference type="Proteomes" id="UP000030680">
    <property type="component" value="Unassembled WGS sequence"/>
</dbReference>
<keyword evidence="4" id="KW-0808">Transferase</keyword>
<reference evidence="5" key="1">
    <citation type="journal article" date="2013" name="Science">
        <title>Gene transfer from bacteria and archaea facilitated evolution of an extremophilic eukaryote.</title>
        <authorList>
            <person name="Schonknecht G."/>
            <person name="Chen W.H."/>
            <person name="Ternes C.M."/>
            <person name="Barbier G.G."/>
            <person name="Shrestha R.P."/>
            <person name="Stanke M."/>
            <person name="Brautigam A."/>
            <person name="Baker B.J."/>
            <person name="Banfield J.F."/>
            <person name="Garavito R.M."/>
            <person name="Carr K."/>
            <person name="Wilkerson C."/>
            <person name="Rensing S.A."/>
            <person name="Gagneul D."/>
            <person name="Dickenson N.E."/>
            <person name="Oesterhelt C."/>
            <person name="Lercher M.J."/>
            <person name="Weber A.P."/>
        </authorList>
    </citation>
    <scope>NUCLEOTIDE SEQUENCE [LARGE SCALE GENOMIC DNA]</scope>
    <source>
        <strain evidence="5">074W</strain>
    </source>
</reference>